<organism evidence="2 3">
    <name type="scientific">Flavisolibacter ginsengisoli DSM 18119</name>
    <dbReference type="NCBI Taxonomy" id="1121884"/>
    <lineage>
        <taxon>Bacteria</taxon>
        <taxon>Pseudomonadati</taxon>
        <taxon>Bacteroidota</taxon>
        <taxon>Chitinophagia</taxon>
        <taxon>Chitinophagales</taxon>
        <taxon>Chitinophagaceae</taxon>
        <taxon>Flavisolibacter</taxon>
    </lineage>
</organism>
<proteinExistence type="predicted"/>
<accession>A0A1M5G4L6</accession>
<sequence>MEFDVTLLKGKFVYLEKLAPEHSKVLKELAKDERIWEYTKTLLINETFDLQADSYLATAMDRNALGGQQAFVIRQVTNNEIIGMTRLYGIEPKDKRVSIGYTWYIPRVWGDVHNKECKLLLLRYVFEILGFNRVELYVAGQNIRSQKAVEKIGGVKEGVLRNHGFRPDGSLRDTVIFSILKEEWPGVKERLIEMVEA</sequence>
<name>A0A1M5G4L6_9BACT</name>
<evidence type="ECO:0000313" key="2">
    <source>
        <dbReference type="EMBL" id="SHF98411.1"/>
    </source>
</evidence>
<dbReference type="Pfam" id="PF13302">
    <property type="entry name" value="Acetyltransf_3"/>
    <property type="match status" value="1"/>
</dbReference>
<dbReference type="GO" id="GO:0016747">
    <property type="term" value="F:acyltransferase activity, transferring groups other than amino-acyl groups"/>
    <property type="evidence" value="ECO:0007669"/>
    <property type="project" value="InterPro"/>
</dbReference>
<feature type="domain" description="N-acetyltransferase" evidence="1">
    <location>
        <begin position="14"/>
        <end position="154"/>
    </location>
</feature>
<keyword evidence="3" id="KW-1185">Reference proteome</keyword>
<keyword evidence="2" id="KW-0808">Transferase</keyword>
<protein>
    <submittedName>
        <fullName evidence="2">Protein N-acetyltransferase, RimJ/RimL family</fullName>
    </submittedName>
</protein>
<dbReference type="RefSeq" id="WP_072837153.1">
    <property type="nucleotide sequence ID" value="NZ_FQUU01000026.1"/>
</dbReference>
<dbReference type="InterPro" id="IPR000182">
    <property type="entry name" value="GNAT_dom"/>
</dbReference>
<reference evidence="2 3" key="1">
    <citation type="submission" date="2016-11" db="EMBL/GenBank/DDBJ databases">
        <authorList>
            <person name="Jaros S."/>
            <person name="Januszkiewicz K."/>
            <person name="Wedrychowicz H."/>
        </authorList>
    </citation>
    <scope>NUCLEOTIDE SEQUENCE [LARGE SCALE GENOMIC DNA]</scope>
    <source>
        <strain evidence="2 3">DSM 18119</strain>
    </source>
</reference>
<dbReference type="AlphaFoldDB" id="A0A1M5G4L6"/>
<dbReference type="PANTHER" id="PTHR43610">
    <property type="entry name" value="BLL6696 PROTEIN"/>
    <property type="match status" value="1"/>
</dbReference>
<dbReference type="InterPro" id="IPR016181">
    <property type="entry name" value="Acyl_CoA_acyltransferase"/>
</dbReference>
<dbReference type="Gene3D" id="3.40.630.30">
    <property type="match status" value="1"/>
</dbReference>
<evidence type="ECO:0000313" key="3">
    <source>
        <dbReference type="Proteomes" id="UP000184048"/>
    </source>
</evidence>
<dbReference type="Proteomes" id="UP000184048">
    <property type="component" value="Unassembled WGS sequence"/>
</dbReference>
<dbReference type="STRING" id="1121884.SAMN02745131_04044"/>
<evidence type="ECO:0000259" key="1">
    <source>
        <dbReference type="Pfam" id="PF13302"/>
    </source>
</evidence>
<dbReference type="EMBL" id="FQUU01000026">
    <property type="protein sequence ID" value="SHF98411.1"/>
    <property type="molecule type" value="Genomic_DNA"/>
</dbReference>
<dbReference type="PANTHER" id="PTHR43610:SF1">
    <property type="entry name" value="N-ACETYLTRANSFERASE DOMAIN-CONTAINING PROTEIN"/>
    <property type="match status" value="1"/>
</dbReference>
<gene>
    <name evidence="2" type="ORF">SAMN02745131_04044</name>
</gene>
<dbReference type="SUPFAM" id="SSF55729">
    <property type="entry name" value="Acyl-CoA N-acyltransferases (Nat)"/>
    <property type="match status" value="1"/>
</dbReference>